<evidence type="ECO:0000313" key="4">
    <source>
        <dbReference type="Proteomes" id="UP000053263"/>
    </source>
</evidence>
<dbReference type="AlphaFoldDB" id="A0A0C9SVZ4"/>
<feature type="compositionally biased region" description="Basic residues" evidence="1">
    <location>
        <begin position="657"/>
        <end position="671"/>
    </location>
</feature>
<dbReference type="Pfam" id="PF20411">
    <property type="entry name" value="DUF6697"/>
    <property type="match status" value="1"/>
</dbReference>
<sequence length="724" mass="80688">MAATGDEWRTLLANLPVHASAETLATRASALADAVRANHHLLSHVLRELMYQADVRPHLIDPLLAIYARLAAAFRGDTSLVQQGFSGSTAVHKLFDSDIIERSQAFTPYDVSCLVSSDESVASAARRVIAVADARRSWLITYVLHARSRVLGVGMESEMGIIEQDAALDDARFGLGLGGRGTQKPDEVHLLAALVLVLCAGRTLREAAREADREAEVLELHHALELRLRTEVQFKMKYLIACALQTLEDDGAECSGQRYRTPKFALAAGDQLIMSNPSEIADDAQIKSEEQETGIQDISKLELTIVRSRSVSVLSVLTELSDDIQNVEGFPTIKPEASDHDAVPSPSESRPPPPLPLVFDCIEVPSLECIKLKYREEKMMKASLARLRNPEVKVTKKNSEGLGIRSVYNRLNAIGAEQYPVPLDEVTKAQVFSRYYISGLFGGNPQDTTPPISAKHLAEHGHKDWMYLSLDYNPHAPQVPGAPGLFFTAHGNSPIEDDPAIWILFTRLETSAWIHCGKYRQWRAPSLSTEEFGELSDRVKMTWAVNICKHDWGNPVQVRVALRKILRREPTQREEQAELNKEKNVLQATLDLATKEDVLRAYLRGQESIEVWYMKCVDYDVDMQHKMVDGLKSWHPKAKNTSKKSNSAPKKSATASKKTHSKGPGRKRKRSPSFSSDKEPPSDLDDMQGDFDSEHDGVRFTQIDFSIGWIEYLGVFARRVQGLP</sequence>
<dbReference type="HOGENOM" id="CLU_382220_0_0_1"/>
<reference evidence="3 4" key="1">
    <citation type="submission" date="2014-06" db="EMBL/GenBank/DDBJ databases">
        <title>Evolutionary Origins and Diversification of the Mycorrhizal Mutualists.</title>
        <authorList>
            <consortium name="DOE Joint Genome Institute"/>
            <consortium name="Mycorrhizal Genomics Consortium"/>
            <person name="Kohler A."/>
            <person name="Kuo A."/>
            <person name="Nagy L.G."/>
            <person name="Floudas D."/>
            <person name="Copeland A."/>
            <person name="Barry K.W."/>
            <person name="Cichocki N."/>
            <person name="Veneault-Fourrey C."/>
            <person name="LaButti K."/>
            <person name="Lindquist E.A."/>
            <person name="Lipzen A."/>
            <person name="Lundell T."/>
            <person name="Morin E."/>
            <person name="Murat C."/>
            <person name="Riley R."/>
            <person name="Ohm R."/>
            <person name="Sun H."/>
            <person name="Tunlid A."/>
            <person name="Henrissat B."/>
            <person name="Grigoriev I.V."/>
            <person name="Hibbett D.S."/>
            <person name="Martin F."/>
        </authorList>
    </citation>
    <scope>NUCLEOTIDE SEQUENCE [LARGE SCALE GENOMIC DNA]</scope>
    <source>
        <strain evidence="3 4">FD-325 SS-3</strain>
    </source>
</reference>
<feature type="compositionally biased region" description="Acidic residues" evidence="1">
    <location>
        <begin position="682"/>
        <end position="691"/>
    </location>
</feature>
<feature type="region of interest" description="Disordered" evidence="1">
    <location>
        <begin position="331"/>
        <end position="352"/>
    </location>
</feature>
<evidence type="ECO:0000256" key="1">
    <source>
        <dbReference type="SAM" id="MobiDB-lite"/>
    </source>
</evidence>
<feature type="compositionally biased region" description="Low complexity" evidence="1">
    <location>
        <begin position="643"/>
        <end position="656"/>
    </location>
</feature>
<feature type="region of interest" description="Disordered" evidence="1">
    <location>
        <begin position="633"/>
        <end position="691"/>
    </location>
</feature>
<dbReference type="OrthoDB" id="3176940at2759"/>
<proteinExistence type="predicted"/>
<organism evidence="3 4">
    <name type="scientific">Plicaturopsis crispa FD-325 SS-3</name>
    <dbReference type="NCBI Taxonomy" id="944288"/>
    <lineage>
        <taxon>Eukaryota</taxon>
        <taxon>Fungi</taxon>
        <taxon>Dikarya</taxon>
        <taxon>Basidiomycota</taxon>
        <taxon>Agaricomycotina</taxon>
        <taxon>Agaricomycetes</taxon>
        <taxon>Agaricomycetidae</taxon>
        <taxon>Amylocorticiales</taxon>
        <taxon>Amylocorticiaceae</taxon>
        <taxon>Plicatura</taxon>
        <taxon>Plicaturopsis crispa</taxon>
    </lineage>
</organism>
<evidence type="ECO:0000313" key="3">
    <source>
        <dbReference type="EMBL" id="KII83365.1"/>
    </source>
</evidence>
<evidence type="ECO:0000259" key="2">
    <source>
        <dbReference type="Pfam" id="PF20411"/>
    </source>
</evidence>
<accession>A0A0C9SVZ4</accession>
<dbReference type="InterPro" id="IPR046520">
    <property type="entry name" value="DUF6697"/>
</dbReference>
<keyword evidence="4" id="KW-1185">Reference proteome</keyword>
<name>A0A0C9SVZ4_PLICR</name>
<feature type="domain" description="DUF6697" evidence="2">
    <location>
        <begin position="432"/>
        <end position="629"/>
    </location>
</feature>
<protein>
    <recommendedName>
        <fullName evidence="2">DUF6697 domain-containing protein</fullName>
    </recommendedName>
</protein>
<dbReference type="Proteomes" id="UP000053263">
    <property type="component" value="Unassembled WGS sequence"/>
</dbReference>
<gene>
    <name evidence="3" type="ORF">PLICRDRAFT_702515</name>
</gene>
<dbReference type="EMBL" id="KN832578">
    <property type="protein sequence ID" value="KII83365.1"/>
    <property type="molecule type" value="Genomic_DNA"/>
</dbReference>